<feature type="domain" description="HTH araC/xylS-type" evidence="4">
    <location>
        <begin position="197"/>
        <end position="292"/>
    </location>
</feature>
<dbReference type="AlphaFoldDB" id="W0V969"/>
<keyword evidence="3" id="KW-0804">Transcription</keyword>
<gene>
    <name evidence="5" type="ORF">GJA_3807</name>
</gene>
<dbReference type="InterPro" id="IPR018060">
    <property type="entry name" value="HTH_AraC"/>
</dbReference>
<dbReference type="SUPFAM" id="SSF46689">
    <property type="entry name" value="Homeodomain-like"/>
    <property type="match status" value="2"/>
</dbReference>
<organism evidence="5 6">
    <name type="scientific">Janthinobacterium agaricidamnosum NBRC 102515 = DSM 9628</name>
    <dbReference type="NCBI Taxonomy" id="1349767"/>
    <lineage>
        <taxon>Bacteria</taxon>
        <taxon>Pseudomonadati</taxon>
        <taxon>Pseudomonadota</taxon>
        <taxon>Betaproteobacteria</taxon>
        <taxon>Burkholderiales</taxon>
        <taxon>Oxalobacteraceae</taxon>
        <taxon>Janthinobacterium</taxon>
    </lineage>
</organism>
<accession>W0V969</accession>
<protein>
    <submittedName>
        <fullName evidence="5">Bacterial regulatory helix-turn-helix s, AraC family protein</fullName>
    </submittedName>
</protein>
<name>W0V969_9BURK</name>
<proteinExistence type="predicted"/>
<evidence type="ECO:0000259" key="4">
    <source>
        <dbReference type="PROSITE" id="PS01124"/>
    </source>
</evidence>
<reference evidence="5 6" key="1">
    <citation type="journal article" date="2015" name="Genome Announc.">
        <title>Genome Sequence of Mushroom Soft-Rot Pathogen Janthinobacterium agaricidamnosum.</title>
        <authorList>
            <person name="Graupner K."/>
            <person name="Lackner G."/>
            <person name="Hertweck C."/>
        </authorList>
    </citation>
    <scope>NUCLEOTIDE SEQUENCE [LARGE SCALE GENOMIC DNA]</scope>
    <source>
        <strain evidence="6">NBRC 102515 / DSM 9628</strain>
    </source>
</reference>
<evidence type="ECO:0000256" key="3">
    <source>
        <dbReference type="ARBA" id="ARBA00023163"/>
    </source>
</evidence>
<dbReference type="EMBL" id="HG322949">
    <property type="protein sequence ID" value="CDG84421.1"/>
    <property type="molecule type" value="Genomic_DNA"/>
</dbReference>
<dbReference type="Proteomes" id="UP000027604">
    <property type="component" value="Chromosome I"/>
</dbReference>
<keyword evidence="6" id="KW-1185">Reference proteome</keyword>
<dbReference type="InterPro" id="IPR050204">
    <property type="entry name" value="AraC_XylS_family_regulators"/>
</dbReference>
<evidence type="ECO:0000313" key="5">
    <source>
        <dbReference type="EMBL" id="CDG84421.1"/>
    </source>
</evidence>
<sequence>MNTALLVSAESVLPDQTGERRNGLWQEEPGLVFSDRQRLNPRDWVAERAEATGSYQFYLQAKAHRQSGEFNGVPQNGLCPPGALQLLYPDELVHPAGVGPNRFLHVTISQDFLAQRLAEYFPGFSGGEFKRGYRGDLALDRLARAHEAGIDHGLSGGQLYFDQLRVAILRRLLLAYTTLAGHAANIEKEGLAPFKARRVADFIEENLGQDLRLSTLADIAGTSKFHFSRAFRNTVGTTPHAFVIQRRLVRALALLRSKQPVGEVARLCGFADHAHLTRLFKHSFGVPPSALL</sequence>
<dbReference type="HOGENOM" id="CLU_000445_88_16_4"/>
<dbReference type="GO" id="GO:0003700">
    <property type="term" value="F:DNA-binding transcription factor activity"/>
    <property type="evidence" value="ECO:0007669"/>
    <property type="project" value="InterPro"/>
</dbReference>
<dbReference type="SMART" id="SM00342">
    <property type="entry name" value="HTH_ARAC"/>
    <property type="match status" value="1"/>
</dbReference>
<dbReference type="PANTHER" id="PTHR46796">
    <property type="entry name" value="HTH-TYPE TRANSCRIPTIONAL ACTIVATOR RHAS-RELATED"/>
    <property type="match status" value="1"/>
</dbReference>
<dbReference type="PATRIC" id="fig|1349767.4.peg.399"/>
<dbReference type="STRING" id="1349767.GJA_3807"/>
<dbReference type="GO" id="GO:0043565">
    <property type="term" value="F:sequence-specific DNA binding"/>
    <property type="evidence" value="ECO:0007669"/>
    <property type="project" value="InterPro"/>
</dbReference>
<evidence type="ECO:0000256" key="2">
    <source>
        <dbReference type="ARBA" id="ARBA00023125"/>
    </source>
</evidence>
<dbReference type="PROSITE" id="PS00041">
    <property type="entry name" value="HTH_ARAC_FAMILY_1"/>
    <property type="match status" value="1"/>
</dbReference>
<keyword evidence="1" id="KW-0805">Transcription regulation</keyword>
<dbReference type="InterPro" id="IPR009057">
    <property type="entry name" value="Homeodomain-like_sf"/>
</dbReference>
<dbReference type="KEGG" id="jag:GJA_3807"/>
<dbReference type="eggNOG" id="COG2207">
    <property type="taxonomic scope" value="Bacteria"/>
</dbReference>
<dbReference type="InterPro" id="IPR018062">
    <property type="entry name" value="HTH_AraC-typ_CS"/>
</dbReference>
<dbReference type="PROSITE" id="PS01124">
    <property type="entry name" value="HTH_ARAC_FAMILY_2"/>
    <property type="match status" value="1"/>
</dbReference>
<dbReference type="OrthoDB" id="9816344at2"/>
<keyword evidence="2" id="KW-0238">DNA-binding</keyword>
<dbReference type="Pfam" id="PF12833">
    <property type="entry name" value="HTH_18"/>
    <property type="match status" value="1"/>
</dbReference>
<evidence type="ECO:0000313" key="6">
    <source>
        <dbReference type="Proteomes" id="UP000027604"/>
    </source>
</evidence>
<dbReference type="Gene3D" id="1.10.10.60">
    <property type="entry name" value="Homeodomain-like"/>
    <property type="match status" value="1"/>
</dbReference>
<evidence type="ECO:0000256" key="1">
    <source>
        <dbReference type="ARBA" id="ARBA00023015"/>
    </source>
</evidence>